<proteinExistence type="predicted"/>
<organism evidence="2 3">
    <name type="scientific">Corynebacterium suicordis DSM 45110</name>
    <dbReference type="NCBI Taxonomy" id="1121369"/>
    <lineage>
        <taxon>Bacteria</taxon>
        <taxon>Bacillati</taxon>
        <taxon>Actinomycetota</taxon>
        <taxon>Actinomycetes</taxon>
        <taxon>Mycobacteriales</taxon>
        <taxon>Corynebacteriaceae</taxon>
        <taxon>Corynebacterium</taxon>
    </lineage>
</organism>
<dbReference type="RefSeq" id="WP_194555393.1">
    <property type="nucleotide sequence ID" value="NZ_JADKMY010000001.1"/>
</dbReference>
<evidence type="ECO:0000313" key="2">
    <source>
        <dbReference type="EMBL" id="MBF4552478.1"/>
    </source>
</evidence>
<dbReference type="InterPro" id="IPR037523">
    <property type="entry name" value="VOC_core"/>
</dbReference>
<dbReference type="InterPro" id="IPR052164">
    <property type="entry name" value="Anthracycline_SecMetBiosynth"/>
</dbReference>
<feature type="domain" description="VOC" evidence="1">
    <location>
        <begin position="134"/>
        <end position="248"/>
    </location>
</feature>
<dbReference type="EMBL" id="JADKMY010000001">
    <property type="protein sequence ID" value="MBF4552478.1"/>
    <property type="molecule type" value="Genomic_DNA"/>
</dbReference>
<dbReference type="InterPro" id="IPR041581">
    <property type="entry name" value="Glyoxalase_6"/>
</dbReference>
<comment type="caution">
    <text evidence="2">The sequence shown here is derived from an EMBL/GenBank/DDBJ whole genome shotgun (WGS) entry which is preliminary data.</text>
</comment>
<evidence type="ECO:0000313" key="3">
    <source>
        <dbReference type="Proteomes" id="UP000635902"/>
    </source>
</evidence>
<dbReference type="Pfam" id="PF18029">
    <property type="entry name" value="Glyoxalase_6"/>
    <property type="match status" value="1"/>
</dbReference>
<evidence type="ECO:0000259" key="1">
    <source>
        <dbReference type="PROSITE" id="PS51819"/>
    </source>
</evidence>
<protein>
    <submittedName>
        <fullName evidence="2">VOC family protein</fullName>
    </submittedName>
</protein>
<dbReference type="Pfam" id="PF00903">
    <property type="entry name" value="Glyoxalase"/>
    <property type="match status" value="1"/>
</dbReference>
<accession>A0ABR9ZGE1</accession>
<dbReference type="SUPFAM" id="SSF54593">
    <property type="entry name" value="Glyoxalase/Bleomycin resistance protein/Dihydroxybiphenyl dioxygenase"/>
    <property type="match status" value="2"/>
</dbReference>
<dbReference type="PANTHER" id="PTHR33993">
    <property type="entry name" value="GLYOXALASE-RELATED"/>
    <property type="match status" value="1"/>
</dbReference>
<name>A0ABR9ZGE1_9CORY</name>
<reference evidence="2 3" key="1">
    <citation type="submission" date="2020-10" db="EMBL/GenBank/DDBJ databases">
        <title>Novel species in genus Corynebacterium.</title>
        <authorList>
            <person name="Zhang G."/>
        </authorList>
    </citation>
    <scope>NUCLEOTIDE SEQUENCE [LARGE SCALE GENOMIC DNA]</scope>
    <source>
        <strain evidence="2 3">DSM 45110</strain>
    </source>
</reference>
<feature type="domain" description="VOC" evidence="1">
    <location>
        <begin position="10"/>
        <end position="119"/>
    </location>
</feature>
<dbReference type="Gene3D" id="3.10.180.10">
    <property type="entry name" value="2,3-Dihydroxybiphenyl 1,2-Dioxygenase, domain 1"/>
    <property type="match status" value="2"/>
</dbReference>
<gene>
    <name evidence="2" type="ORF">IRY30_00055</name>
</gene>
<keyword evidence="3" id="KW-1185">Reference proteome</keyword>
<dbReference type="CDD" id="cd07247">
    <property type="entry name" value="SgaA_N_like"/>
    <property type="match status" value="2"/>
</dbReference>
<dbReference type="PANTHER" id="PTHR33993:SF14">
    <property type="entry name" value="GB|AAF24581.1"/>
    <property type="match status" value="1"/>
</dbReference>
<dbReference type="InterPro" id="IPR004360">
    <property type="entry name" value="Glyas_Fos-R_dOase_dom"/>
</dbReference>
<dbReference type="Proteomes" id="UP000635902">
    <property type="component" value="Unassembled WGS sequence"/>
</dbReference>
<sequence length="272" mass="29853">MPALVAEPGMPIWLDLATTDLQTAQDFYGPLFGWEFVEESEGYLTAKRSGMPVAGIGKIPETSSPIWGLMLYAPQLETVHKNAVKAGAESALEPRDLGPRGKMSVLVDPSGATIGLKRPSDEQAFFAAGEPGTPVWHELMVGKNWDATLEFYHQLSGWDIKLMNDTDEFRYATGEWEANPLAGMWDTAGLEGQPSMWTLYMGVLNVDEAVAQVESLGGTVVRTPWVSEFGRMATIQDPTGALLNLAEVEEYTPEMDEAHEPDLFAPEDFQPK</sequence>
<dbReference type="PROSITE" id="PS51819">
    <property type="entry name" value="VOC"/>
    <property type="match status" value="2"/>
</dbReference>
<dbReference type="InterPro" id="IPR029068">
    <property type="entry name" value="Glyas_Bleomycin-R_OHBP_Dase"/>
</dbReference>